<reference evidence="2" key="1">
    <citation type="submission" date="2016-12" db="EMBL/GenBank/DDBJ databases">
        <authorList>
            <person name="Brunel B."/>
        </authorList>
    </citation>
    <scope>NUCLEOTIDE SEQUENCE [LARGE SCALE GENOMIC DNA]</scope>
</reference>
<proteinExistence type="predicted"/>
<keyword evidence="2" id="KW-1185">Reference proteome</keyword>
<evidence type="ECO:0000313" key="2">
    <source>
        <dbReference type="Proteomes" id="UP000245698"/>
    </source>
</evidence>
<dbReference type="EMBL" id="FUIG01000013">
    <property type="protein sequence ID" value="SJM29908.1"/>
    <property type="molecule type" value="Genomic_DNA"/>
</dbReference>
<name>A0A2P9AFM5_9HYPH</name>
<gene>
    <name evidence="1" type="ORF">BQ8482_111838</name>
</gene>
<protein>
    <submittedName>
        <fullName evidence="1">Uncharacterized protein</fullName>
    </submittedName>
</protein>
<sequence>MARAKWHRISGAADDIYQDATPKLPPVAVGHPQLETMAGVDVTNGI</sequence>
<evidence type="ECO:0000313" key="1">
    <source>
        <dbReference type="EMBL" id="SJM29908.1"/>
    </source>
</evidence>
<dbReference type="AlphaFoldDB" id="A0A2P9AFM5"/>
<organism evidence="1 2">
    <name type="scientific">Mesorhizobium delmotii</name>
    <dbReference type="NCBI Taxonomy" id="1631247"/>
    <lineage>
        <taxon>Bacteria</taxon>
        <taxon>Pseudomonadati</taxon>
        <taxon>Pseudomonadota</taxon>
        <taxon>Alphaproteobacteria</taxon>
        <taxon>Hyphomicrobiales</taxon>
        <taxon>Phyllobacteriaceae</taxon>
        <taxon>Mesorhizobium</taxon>
    </lineage>
</organism>
<dbReference type="Proteomes" id="UP000245698">
    <property type="component" value="Unassembled WGS sequence"/>
</dbReference>
<accession>A0A2P9AFM5</accession>